<dbReference type="PANTHER" id="PTHR14269">
    <property type="entry name" value="CDP-DIACYLGLYCEROL--GLYCEROL-3-PHOSPHATE 3-PHOSPHATIDYLTRANSFERASE-RELATED"/>
    <property type="match status" value="1"/>
</dbReference>
<evidence type="ECO:0000313" key="2">
    <source>
        <dbReference type="Proteomes" id="UP001362899"/>
    </source>
</evidence>
<dbReference type="GO" id="GO:0005739">
    <property type="term" value="C:mitochondrion"/>
    <property type="evidence" value="ECO:0007669"/>
    <property type="project" value="TreeGrafter"/>
</dbReference>
<dbReference type="InterPro" id="IPR036412">
    <property type="entry name" value="HAD-like_sf"/>
</dbReference>
<protein>
    <submittedName>
        <fullName evidence="1">Uncharacterized protein</fullName>
    </submittedName>
</protein>
<organism evidence="1 2">
    <name type="scientific">Starmerella bacillaris</name>
    <name type="common">Yeast</name>
    <name type="synonym">Candida zemplinina</name>
    <dbReference type="NCBI Taxonomy" id="1247836"/>
    <lineage>
        <taxon>Eukaryota</taxon>
        <taxon>Fungi</taxon>
        <taxon>Dikarya</taxon>
        <taxon>Ascomycota</taxon>
        <taxon>Saccharomycotina</taxon>
        <taxon>Dipodascomycetes</taxon>
        <taxon>Dipodascales</taxon>
        <taxon>Trichomonascaceae</taxon>
        <taxon>Starmerella</taxon>
    </lineage>
</organism>
<dbReference type="InterPro" id="IPR006353">
    <property type="entry name" value="HAD-SF_hydro_IIA_CECR5"/>
</dbReference>
<dbReference type="NCBIfam" id="TIGR01460">
    <property type="entry name" value="HAD-SF-IIA"/>
    <property type="match status" value="1"/>
</dbReference>
<dbReference type="InterPro" id="IPR006357">
    <property type="entry name" value="HAD-SF_hydro_IIA"/>
</dbReference>
<name>A0AAV5RKM9_STABA</name>
<dbReference type="Gene3D" id="3.40.50.1000">
    <property type="entry name" value="HAD superfamily/HAD-like"/>
    <property type="match status" value="2"/>
</dbReference>
<dbReference type="SUPFAM" id="SSF56784">
    <property type="entry name" value="HAD-like"/>
    <property type="match status" value="1"/>
</dbReference>
<dbReference type="Proteomes" id="UP001362899">
    <property type="component" value="Unassembled WGS sequence"/>
</dbReference>
<dbReference type="InterPro" id="IPR050324">
    <property type="entry name" value="CDP-alcohol_PTase-I"/>
</dbReference>
<dbReference type="Pfam" id="PF13242">
    <property type="entry name" value="Hydrolase_like"/>
    <property type="match status" value="1"/>
</dbReference>
<accession>A0AAV5RKM9</accession>
<dbReference type="NCBIfam" id="TIGR01456">
    <property type="entry name" value="CECR5"/>
    <property type="match status" value="1"/>
</dbReference>
<proteinExistence type="predicted"/>
<gene>
    <name evidence="1" type="ORF">DASB73_020520</name>
</gene>
<dbReference type="AlphaFoldDB" id="A0AAV5RKM9"/>
<comment type="caution">
    <text evidence="1">The sequence shown here is derived from an EMBL/GenBank/DDBJ whole genome shotgun (WGS) entry which is preliminary data.</text>
</comment>
<sequence>MTKAFALDIDGVLLKGSRVIPSARKALNLLNKYSIPWIVLTNGGGTSEKHRVSELSRKLGVKIETNRFLQSHTPYRDLVNNKNRILAIGGKQSAVRDVALEYGFPDVVTPQQLAAADPMMLAFPSLTSTMAGYNRMLDGRIDLAVPFDAIFVFHDSYDFSADTQIAIDLLLSEGGVLGTRRDLNKFNGTPSIPIYFSCADLQWASDYGLPRFGQGAFIETVRAVYKALTNVPLVDTVIGKPTKFTYRYADKLLQNQAQSMATKISSVYMVGDNQNSDILGANNYGWESVLVRTGVYQENDRLFTKPTIIADDVLEAVEKVLEMKD</sequence>
<dbReference type="Pfam" id="PF13344">
    <property type="entry name" value="Hydrolase_6"/>
    <property type="match status" value="1"/>
</dbReference>
<keyword evidence="2" id="KW-1185">Reference proteome</keyword>
<dbReference type="InterPro" id="IPR023214">
    <property type="entry name" value="HAD_sf"/>
</dbReference>
<evidence type="ECO:0000313" key="1">
    <source>
        <dbReference type="EMBL" id="GMM51094.1"/>
    </source>
</evidence>
<dbReference type="GO" id="GO:0046474">
    <property type="term" value="P:glycerophospholipid biosynthetic process"/>
    <property type="evidence" value="ECO:0007669"/>
    <property type="project" value="TreeGrafter"/>
</dbReference>
<reference evidence="1 2" key="1">
    <citation type="journal article" date="2023" name="Elife">
        <title>Identification of key yeast species and microbe-microbe interactions impacting larval growth of Drosophila in the wild.</title>
        <authorList>
            <person name="Mure A."/>
            <person name="Sugiura Y."/>
            <person name="Maeda R."/>
            <person name="Honda K."/>
            <person name="Sakurai N."/>
            <person name="Takahashi Y."/>
            <person name="Watada M."/>
            <person name="Katoh T."/>
            <person name="Gotoh A."/>
            <person name="Gotoh Y."/>
            <person name="Taniguchi I."/>
            <person name="Nakamura K."/>
            <person name="Hayashi T."/>
            <person name="Katayama T."/>
            <person name="Uemura T."/>
            <person name="Hattori Y."/>
        </authorList>
    </citation>
    <scope>NUCLEOTIDE SEQUENCE [LARGE SCALE GENOMIC DNA]</scope>
    <source>
        <strain evidence="1 2">SB-73</strain>
    </source>
</reference>
<dbReference type="EMBL" id="BTGC01000003">
    <property type="protein sequence ID" value="GMM51094.1"/>
    <property type="molecule type" value="Genomic_DNA"/>
</dbReference>
<dbReference type="PANTHER" id="PTHR14269:SF57">
    <property type="entry name" value="SUPERFAMILY HYDROLASE, PUTATIVE (AFU_ORTHOLOGUE AFUA_2G02580)-RELATED"/>
    <property type="match status" value="1"/>
</dbReference>